<organism evidence="1">
    <name type="scientific">Caudovirales sp. ctyaR3</name>
    <dbReference type="NCBI Taxonomy" id="2827640"/>
    <lineage>
        <taxon>Viruses</taxon>
        <taxon>Duplodnaviria</taxon>
        <taxon>Heunggongvirae</taxon>
        <taxon>Uroviricota</taxon>
        <taxon>Caudoviricetes</taxon>
    </lineage>
</organism>
<sequence length="191" mass="22215">MAAERLHFKVESPANFVKLACTILFEQKEELLEDYGSTWHDVFDGDAGNQHFQRFMEDLFPNGCTVGESELNLITNRAVHFLKTDAVCLNIKANHDKARFTYWVYFAPEHKVYACSFARHEETIIDILTAFFGKSIEDYSPDDLKQFILNSFEIRSDNSSVRSIAEDADYIQQSAYFRCIRKNEKKEEKKT</sequence>
<accession>A0A8S5T542</accession>
<proteinExistence type="predicted"/>
<name>A0A8S5T542_9CAUD</name>
<dbReference type="EMBL" id="BK032746">
    <property type="protein sequence ID" value="DAF58123.1"/>
    <property type="molecule type" value="Genomic_DNA"/>
</dbReference>
<evidence type="ECO:0000313" key="1">
    <source>
        <dbReference type="EMBL" id="DAF58123.1"/>
    </source>
</evidence>
<protein>
    <submittedName>
        <fullName evidence="1">Uncharacterized protein</fullName>
    </submittedName>
</protein>
<reference evidence="1" key="1">
    <citation type="journal article" date="2021" name="Proc. Natl. Acad. Sci. U.S.A.">
        <title>A Catalog of Tens of Thousands of Viruses from Human Metagenomes Reveals Hidden Associations with Chronic Diseases.</title>
        <authorList>
            <person name="Tisza M.J."/>
            <person name="Buck C.B."/>
        </authorList>
    </citation>
    <scope>NUCLEOTIDE SEQUENCE</scope>
    <source>
        <strain evidence="1">CtyaR3</strain>
    </source>
</reference>